<evidence type="ECO:0000313" key="4">
    <source>
        <dbReference type="Proteomes" id="UP000807342"/>
    </source>
</evidence>
<dbReference type="EMBL" id="MU151059">
    <property type="protein sequence ID" value="KAF9453694.1"/>
    <property type="molecule type" value="Genomic_DNA"/>
</dbReference>
<evidence type="ECO:0000313" key="3">
    <source>
        <dbReference type="EMBL" id="KAF9453694.1"/>
    </source>
</evidence>
<feature type="compositionally biased region" description="Polar residues" evidence="1">
    <location>
        <begin position="466"/>
        <end position="494"/>
    </location>
</feature>
<dbReference type="PANTHER" id="PTHR38248">
    <property type="entry name" value="FUNK1 6"/>
    <property type="match status" value="1"/>
</dbReference>
<dbReference type="Proteomes" id="UP000807342">
    <property type="component" value="Unassembled WGS sequence"/>
</dbReference>
<feature type="compositionally biased region" description="Low complexity" evidence="1">
    <location>
        <begin position="739"/>
        <end position="751"/>
    </location>
</feature>
<dbReference type="Gene3D" id="1.10.510.10">
    <property type="entry name" value="Transferase(Phosphotransferase) domain 1"/>
    <property type="match status" value="1"/>
</dbReference>
<organism evidence="3 4">
    <name type="scientific">Macrolepiota fuliginosa MF-IS2</name>
    <dbReference type="NCBI Taxonomy" id="1400762"/>
    <lineage>
        <taxon>Eukaryota</taxon>
        <taxon>Fungi</taxon>
        <taxon>Dikarya</taxon>
        <taxon>Basidiomycota</taxon>
        <taxon>Agaricomycotina</taxon>
        <taxon>Agaricomycetes</taxon>
        <taxon>Agaricomycetidae</taxon>
        <taxon>Agaricales</taxon>
        <taxon>Agaricineae</taxon>
        <taxon>Agaricaceae</taxon>
        <taxon>Macrolepiota</taxon>
    </lineage>
</organism>
<dbReference type="InterPro" id="IPR040976">
    <property type="entry name" value="Pkinase_fungal"/>
</dbReference>
<proteinExistence type="predicted"/>
<dbReference type="PANTHER" id="PTHR38248:SF2">
    <property type="entry name" value="FUNK1 11"/>
    <property type="match status" value="1"/>
</dbReference>
<dbReference type="AlphaFoldDB" id="A0A9P5XMQ9"/>
<reference evidence="3" key="1">
    <citation type="submission" date="2020-11" db="EMBL/GenBank/DDBJ databases">
        <authorList>
            <consortium name="DOE Joint Genome Institute"/>
            <person name="Ahrendt S."/>
            <person name="Riley R."/>
            <person name="Andreopoulos W."/>
            <person name="Labutti K."/>
            <person name="Pangilinan J."/>
            <person name="Ruiz-Duenas F.J."/>
            <person name="Barrasa J.M."/>
            <person name="Sanchez-Garcia M."/>
            <person name="Camarero S."/>
            <person name="Miyauchi S."/>
            <person name="Serrano A."/>
            <person name="Linde D."/>
            <person name="Babiker R."/>
            <person name="Drula E."/>
            <person name="Ayuso-Fernandez I."/>
            <person name="Pacheco R."/>
            <person name="Padilla G."/>
            <person name="Ferreira P."/>
            <person name="Barriuso J."/>
            <person name="Kellner H."/>
            <person name="Castanera R."/>
            <person name="Alfaro M."/>
            <person name="Ramirez L."/>
            <person name="Pisabarro A.G."/>
            <person name="Kuo A."/>
            <person name="Tritt A."/>
            <person name="Lipzen A."/>
            <person name="He G."/>
            <person name="Yan M."/>
            <person name="Ng V."/>
            <person name="Cullen D."/>
            <person name="Martin F."/>
            <person name="Rosso M.-N."/>
            <person name="Henrissat B."/>
            <person name="Hibbett D."/>
            <person name="Martinez A.T."/>
            <person name="Grigoriev I.V."/>
        </authorList>
    </citation>
    <scope>NUCLEOTIDE SEQUENCE</scope>
    <source>
        <strain evidence="3">MF-IS2</strain>
    </source>
</reference>
<feature type="domain" description="Fungal-type protein kinase" evidence="2">
    <location>
        <begin position="484"/>
        <end position="596"/>
    </location>
</feature>
<evidence type="ECO:0000259" key="2">
    <source>
        <dbReference type="Pfam" id="PF17667"/>
    </source>
</evidence>
<dbReference type="InterPro" id="IPR011009">
    <property type="entry name" value="Kinase-like_dom_sf"/>
</dbReference>
<evidence type="ECO:0000256" key="1">
    <source>
        <dbReference type="SAM" id="MobiDB-lite"/>
    </source>
</evidence>
<dbReference type="Pfam" id="PF17667">
    <property type="entry name" value="Pkinase_fungal"/>
    <property type="match status" value="2"/>
</dbReference>
<comment type="caution">
    <text evidence="3">The sequence shown here is derived from an EMBL/GenBank/DDBJ whole genome shotgun (WGS) entry which is preliminary data.</text>
</comment>
<feature type="region of interest" description="Disordered" evidence="1">
    <location>
        <begin position="892"/>
        <end position="959"/>
    </location>
</feature>
<protein>
    <recommendedName>
        <fullName evidence="2">Fungal-type protein kinase domain-containing protein</fullName>
    </recommendedName>
</protein>
<dbReference type="SUPFAM" id="SSF56112">
    <property type="entry name" value="Protein kinase-like (PK-like)"/>
    <property type="match status" value="1"/>
</dbReference>
<name>A0A9P5XMQ9_9AGAR</name>
<feature type="compositionally biased region" description="Polar residues" evidence="1">
    <location>
        <begin position="503"/>
        <end position="518"/>
    </location>
</feature>
<gene>
    <name evidence="3" type="ORF">P691DRAFT_771245</name>
</gene>
<accession>A0A9P5XMQ9</accession>
<dbReference type="OrthoDB" id="312874at2759"/>
<feature type="domain" description="Fungal-type protein kinase" evidence="2">
    <location>
        <begin position="151"/>
        <end position="372"/>
    </location>
</feature>
<sequence length="959" mass="107240">MSVPLLGTPTRQPIDPREASAVQGALKEQLSTVSVEVEATTLLDQYFPILSGGTNGFLDTILKGLVEDGLYNGIQERWNDLPVTPSKCLPVTPLKEEDICAPFTRVVNGICNRAKASISKDDQQWYLPGKWIHTNRRALQSDNPSAGTLFPDISFASTDLSIPGEGDSGIWWMHIFTVVEVKITQATPTSQLSSYVRHIFMEQLDRRFVLALTLNTDLLNVYLFDRSGVVCMAKKINIHTEATTFIRVIAGFSCLPPEQLGWDPTCHVWVGQATIPSYAAPTRFTEGRSSAYDLPWVFKCVKGNANSNANYTPSANDVQEFSQYVALRTLSLQDADVIWGRVTLVFEVVTLDDWKWRNPEAKVFVLKQSWQRLPGLEGDTEMVLHNNSNRESQPRSPQGLHPDVVALHEHLRFEPYEAYVIKRAGLGSRLEAAGFVSWKGERVQTMSVDLIKGSSASASGRKDSRVNANSGSGHSVASGRTSKSKSRVSAISETDYQDRTWERQSGSSEDSLATSSGTTRGPLEFVRRSLVRLVFDLQGWPIKNFLDKKELVESFLHMNDELEAMYKNGIIHRDVSLHNGIITKTGGHIIDFDHSKITTQFAPLPRDGAALDLSQCALLSRAYGDEVIQLAERIYGELAGTYLLNASIAHRPSPHSNAYTAHDLGWCAEDGPLYDRPLFTNGQPGKGYITGTPPFTSPQLAAGVVHNGVHDSDSHWWLLFFILVRYTGPATLRSRKTSSDPQDTSSTTGSPEDIEDTEDTEDTILRKYFFLEDEASLRINKINLFKDKKLLLQILEGVSDYFIDLKPLVVSWYDLLTCAWTWPRSYEYHYPHPSVRKVLQRTLSVIEAGGADERIRYSAMIQTEATRRENWYQDNRKAIFNQVTFHALAQSRDELDDPPPPIYSHGPRNTATRLIMPPPVPITHDYPTTPPAQAQNKSVHYLSPSNSSPSSARPEKKRK</sequence>
<feature type="region of interest" description="Disordered" evidence="1">
    <location>
        <begin position="453"/>
        <end position="518"/>
    </location>
</feature>
<feature type="region of interest" description="Disordered" evidence="1">
    <location>
        <begin position="732"/>
        <end position="759"/>
    </location>
</feature>
<keyword evidence="4" id="KW-1185">Reference proteome</keyword>